<keyword evidence="3 9" id="KW-0812">Transmembrane</keyword>
<feature type="transmembrane region" description="Helical" evidence="11">
    <location>
        <begin position="114"/>
        <end position="132"/>
    </location>
</feature>
<evidence type="ECO:0000313" key="13">
    <source>
        <dbReference type="Ensembl" id="ENSMALP00000025427.1"/>
    </source>
</evidence>
<evidence type="ECO:0000259" key="12">
    <source>
        <dbReference type="PROSITE" id="PS50262"/>
    </source>
</evidence>
<feature type="region of interest" description="Disordered" evidence="10">
    <location>
        <begin position="1"/>
        <end position="26"/>
    </location>
</feature>
<keyword evidence="8 9" id="KW-0807">Transducer</keyword>
<evidence type="ECO:0000256" key="11">
    <source>
        <dbReference type="SAM" id="Phobius"/>
    </source>
</evidence>
<evidence type="ECO:0000256" key="1">
    <source>
        <dbReference type="ARBA" id="ARBA00004651"/>
    </source>
</evidence>
<keyword evidence="14" id="KW-1185">Reference proteome</keyword>
<dbReference type="PRINTS" id="PR00237">
    <property type="entry name" value="GPCRRHODOPSN"/>
</dbReference>
<evidence type="ECO:0000256" key="7">
    <source>
        <dbReference type="ARBA" id="ARBA00023170"/>
    </source>
</evidence>
<feature type="transmembrane region" description="Helical" evidence="11">
    <location>
        <begin position="255"/>
        <end position="276"/>
    </location>
</feature>
<dbReference type="AlphaFoldDB" id="A0A3Q3K9T9"/>
<dbReference type="Ensembl" id="ENSMALT00000025900.1">
    <property type="protein sequence ID" value="ENSMALP00000025427.1"/>
    <property type="gene ID" value="ENSMALG00000017686.1"/>
</dbReference>
<evidence type="ECO:0000256" key="9">
    <source>
        <dbReference type="RuleBase" id="RU000688"/>
    </source>
</evidence>
<name>A0A3Q3K9T9_MONAL</name>
<keyword evidence="7 9" id="KW-0675">Receptor</keyword>
<evidence type="ECO:0000256" key="4">
    <source>
        <dbReference type="ARBA" id="ARBA00022989"/>
    </source>
</evidence>
<evidence type="ECO:0000256" key="2">
    <source>
        <dbReference type="ARBA" id="ARBA00022475"/>
    </source>
</evidence>
<dbReference type="PANTHER" id="PTHR24233">
    <property type="entry name" value="P2Y PURINOCEPTOR-RELATED G-PROTEIN COUPLED RECEPTOR"/>
    <property type="match status" value="1"/>
</dbReference>
<feature type="transmembrane region" description="Helical" evidence="11">
    <location>
        <begin position="74"/>
        <end position="94"/>
    </location>
</feature>
<evidence type="ECO:0000256" key="8">
    <source>
        <dbReference type="ARBA" id="ARBA00023224"/>
    </source>
</evidence>
<accession>A0A3Q3K9T9</accession>
<reference evidence="13" key="2">
    <citation type="submission" date="2025-09" db="UniProtKB">
        <authorList>
            <consortium name="Ensembl"/>
        </authorList>
    </citation>
    <scope>IDENTIFICATION</scope>
</reference>
<feature type="domain" description="G-protein coupled receptors family 1 profile" evidence="12">
    <location>
        <begin position="53"/>
        <end position="311"/>
    </location>
</feature>
<evidence type="ECO:0000256" key="3">
    <source>
        <dbReference type="ARBA" id="ARBA00022692"/>
    </source>
</evidence>
<organism evidence="13 14">
    <name type="scientific">Monopterus albus</name>
    <name type="common">Swamp eel</name>
    <dbReference type="NCBI Taxonomy" id="43700"/>
    <lineage>
        <taxon>Eukaryota</taxon>
        <taxon>Metazoa</taxon>
        <taxon>Chordata</taxon>
        <taxon>Craniata</taxon>
        <taxon>Vertebrata</taxon>
        <taxon>Euteleostomi</taxon>
        <taxon>Actinopterygii</taxon>
        <taxon>Neopterygii</taxon>
        <taxon>Teleostei</taxon>
        <taxon>Neoteleostei</taxon>
        <taxon>Acanthomorphata</taxon>
        <taxon>Anabantaria</taxon>
        <taxon>Synbranchiformes</taxon>
        <taxon>Synbranchidae</taxon>
        <taxon>Monopterus</taxon>
    </lineage>
</organism>
<comment type="subcellular location">
    <subcellularLocation>
        <location evidence="1">Cell membrane</location>
        <topology evidence="1">Multi-pass membrane protein</topology>
    </subcellularLocation>
</comment>
<keyword evidence="5 9" id="KW-0297">G-protein coupled receptor</keyword>
<dbReference type="InterPro" id="IPR000276">
    <property type="entry name" value="GPCR_Rhodpsn"/>
</dbReference>
<feature type="transmembrane region" description="Helical" evidence="11">
    <location>
        <begin position="296"/>
        <end position="315"/>
    </location>
</feature>
<reference evidence="13" key="1">
    <citation type="submission" date="2025-08" db="UniProtKB">
        <authorList>
            <consortium name="Ensembl"/>
        </authorList>
    </citation>
    <scope>IDENTIFICATION</scope>
</reference>
<dbReference type="OrthoDB" id="9947214at2759"/>
<evidence type="ECO:0000256" key="10">
    <source>
        <dbReference type="SAM" id="MobiDB-lite"/>
    </source>
</evidence>
<dbReference type="Gene3D" id="1.20.1070.10">
    <property type="entry name" value="Rhodopsin 7-helix transmembrane proteins"/>
    <property type="match status" value="1"/>
</dbReference>
<proteinExistence type="inferred from homology"/>
<dbReference type="KEGG" id="malb:109973253"/>
<feature type="transmembrane region" description="Helical" evidence="11">
    <location>
        <begin position="205"/>
        <end position="228"/>
    </location>
</feature>
<keyword evidence="2" id="KW-1003">Cell membrane</keyword>
<dbReference type="PRINTS" id="PR01157">
    <property type="entry name" value="P2YPURNOCPTR"/>
</dbReference>
<feature type="transmembrane region" description="Helical" evidence="11">
    <location>
        <begin position="37"/>
        <end position="62"/>
    </location>
</feature>
<dbReference type="PANTHER" id="PTHR24233:SF11">
    <property type="entry name" value="P2Y PURINOCEPTOR 14-LIKE"/>
    <property type="match status" value="1"/>
</dbReference>
<evidence type="ECO:0000256" key="5">
    <source>
        <dbReference type="ARBA" id="ARBA00023040"/>
    </source>
</evidence>
<dbReference type="Proteomes" id="UP000261600">
    <property type="component" value="Unplaced"/>
</dbReference>
<evidence type="ECO:0000313" key="14">
    <source>
        <dbReference type="Proteomes" id="UP000261600"/>
    </source>
</evidence>
<keyword evidence="6 11" id="KW-0472">Membrane</keyword>
<dbReference type="GO" id="GO:0005886">
    <property type="term" value="C:plasma membrane"/>
    <property type="evidence" value="ECO:0007669"/>
    <property type="project" value="UniProtKB-SubCell"/>
</dbReference>
<evidence type="ECO:0000256" key="6">
    <source>
        <dbReference type="ARBA" id="ARBA00023136"/>
    </source>
</evidence>
<sequence>MSDLGGVGVTLSSNQSSGTNKMNDSTNCDHHDPSGHVFFMLVYSLVFLVGILLNGFTLKVYFCRAQQTSSSVTIYLKNLAAADFLISLCLPIRIMKFASSSVPVHQVYCNFGASAFYLNMYASILFMGYIAANRYLKIVHPLGTHVLQTVRAAHVLSTLTWVFLLTMMGAYILLSLLTQEPLPSVHVTGSCDVLHSQQLSLLYKIIHSCSATIFLLVLISLICFYYSTTHRLSLAQQRQPVSFSSKKLVKSRKNMLVLVSVFCICFVPYHLVRLPYAFLRRQCRWSQAFFYLKEMTVMMSVLNICLDPLIYFIFCKAFRAQLSLRSVLTITQVAPHAENPERRTSAGRISSIDTNRKTSLSTLMKQNSML</sequence>
<keyword evidence="4 11" id="KW-1133">Transmembrane helix</keyword>
<dbReference type="PROSITE" id="PS50262">
    <property type="entry name" value="G_PROTEIN_RECEP_F1_2"/>
    <property type="match status" value="1"/>
</dbReference>
<feature type="transmembrane region" description="Helical" evidence="11">
    <location>
        <begin position="153"/>
        <end position="174"/>
    </location>
</feature>
<feature type="compositionally biased region" description="Polar residues" evidence="10">
    <location>
        <begin position="10"/>
        <end position="26"/>
    </location>
</feature>
<dbReference type="RefSeq" id="XP_020478343.1">
    <property type="nucleotide sequence ID" value="XM_020622687.1"/>
</dbReference>
<dbReference type="PROSITE" id="PS00237">
    <property type="entry name" value="G_PROTEIN_RECEP_F1_1"/>
    <property type="match status" value="1"/>
</dbReference>
<comment type="similarity">
    <text evidence="9">Belongs to the G-protein coupled receptor 1 family.</text>
</comment>
<dbReference type="SUPFAM" id="SSF81321">
    <property type="entry name" value="Family A G protein-coupled receptor-like"/>
    <property type="match status" value="1"/>
</dbReference>
<protein>
    <recommendedName>
        <fullName evidence="12">G-protein coupled receptors family 1 profile domain-containing protein</fullName>
    </recommendedName>
</protein>
<dbReference type="CDD" id="cd14982">
    <property type="entry name" value="7tmA_purinoceptor-like"/>
    <property type="match status" value="1"/>
</dbReference>
<dbReference type="GO" id="GO:0045028">
    <property type="term" value="F:G protein-coupled purinergic nucleotide receptor activity"/>
    <property type="evidence" value="ECO:0007669"/>
    <property type="project" value="TreeGrafter"/>
</dbReference>
<dbReference type="GeneID" id="109973253"/>
<dbReference type="InterPro" id="IPR017452">
    <property type="entry name" value="GPCR_Rhodpsn_7TM"/>
</dbReference>
<dbReference type="Pfam" id="PF00001">
    <property type="entry name" value="7tm_1"/>
    <property type="match status" value="1"/>
</dbReference>